<accession>A0AA35T072</accession>
<dbReference type="EMBL" id="CASHTH010003033">
    <property type="protein sequence ID" value="CAI8039365.1"/>
    <property type="molecule type" value="Genomic_DNA"/>
</dbReference>
<feature type="domain" description="QRICH1-like" evidence="2">
    <location>
        <begin position="96"/>
        <end position="171"/>
    </location>
</feature>
<dbReference type="PANTHER" id="PTHR21446:SF12">
    <property type="entry name" value="POTASSIUM CHANNEL TETRAMERIZATION DOMAIN CONTAINING 1"/>
    <property type="match status" value="1"/>
</dbReference>
<protein>
    <recommendedName>
        <fullName evidence="2">QRICH1-like domain-containing protein</fullName>
    </recommendedName>
</protein>
<feature type="compositionally biased region" description="Basic and acidic residues" evidence="1">
    <location>
        <begin position="55"/>
        <end position="72"/>
    </location>
</feature>
<dbReference type="Proteomes" id="UP001174909">
    <property type="component" value="Unassembled WGS sequence"/>
</dbReference>
<dbReference type="InterPro" id="IPR052787">
    <property type="entry name" value="MAVS"/>
</dbReference>
<comment type="caution">
    <text evidence="3">The sequence shown here is derived from an EMBL/GenBank/DDBJ whole genome shotgun (WGS) entry which is preliminary data.</text>
</comment>
<name>A0AA35T072_GEOBA</name>
<feature type="region of interest" description="Disordered" evidence="1">
    <location>
        <begin position="37"/>
        <end position="72"/>
    </location>
</feature>
<dbReference type="AlphaFoldDB" id="A0AA35T072"/>
<evidence type="ECO:0000256" key="1">
    <source>
        <dbReference type="SAM" id="MobiDB-lite"/>
    </source>
</evidence>
<sequence>MNEIGSIVSPEWLLSTNDEADDGLDKLISELPATFFSEMQPPGQHEGQPSALSRVDSKVEPRPHTSSEFREHGNFGTASMAELQRLLDKNVNSNTKRSTNTWANRLLKWKAERGIQAELMQLDQQRLDEILQQFYAEVRKEDGTDYEPDSLQTMLAALDRYFKTNEPFQNLPRC</sequence>
<dbReference type="InterPro" id="IPR057926">
    <property type="entry name" value="QRICH1_dom"/>
</dbReference>
<dbReference type="PANTHER" id="PTHR21446">
    <property type="entry name" value="DUF3504 DOMAIN-CONTAINING PROTEIN"/>
    <property type="match status" value="1"/>
</dbReference>
<reference evidence="3" key="1">
    <citation type="submission" date="2023-03" db="EMBL/GenBank/DDBJ databases">
        <authorList>
            <person name="Steffen K."/>
            <person name="Cardenas P."/>
        </authorList>
    </citation>
    <scope>NUCLEOTIDE SEQUENCE</scope>
</reference>
<evidence type="ECO:0000313" key="3">
    <source>
        <dbReference type="EMBL" id="CAI8039365.1"/>
    </source>
</evidence>
<keyword evidence="4" id="KW-1185">Reference proteome</keyword>
<organism evidence="3 4">
    <name type="scientific">Geodia barretti</name>
    <name type="common">Barrett's horny sponge</name>
    <dbReference type="NCBI Taxonomy" id="519541"/>
    <lineage>
        <taxon>Eukaryota</taxon>
        <taxon>Metazoa</taxon>
        <taxon>Porifera</taxon>
        <taxon>Demospongiae</taxon>
        <taxon>Heteroscleromorpha</taxon>
        <taxon>Tetractinellida</taxon>
        <taxon>Astrophorina</taxon>
        <taxon>Geodiidae</taxon>
        <taxon>Geodia</taxon>
    </lineage>
</organism>
<gene>
    <name evidence="3" type="ORF">GBAR_LOCUS21893</name>
</gene>
<evidence type="ECO:0000259" key="2">
    <source>
        <dbReference type="Pfam" id="PF25561"/>
    </source>
</evidence>
<proteinExistence type="predicted"/>
<dbReference type="Pfam" id="PF25561">
    <property type="entry name" value="QRICH1"/>
    <property type="match status" value="1"/>
</dbReference>
<evidence type="ECO:0000313" key="4">
    <source>
        <dbReference type="Proteomes" id="UP001174909"/>
    </source>
</evidence>